<sequence>MAASLSSSPVRHPIVDNAAVPAASHRIPPPLNGFAFLEHRRSALSHDTFIARDVRQQQHPEQQDNDPAKVIIRVYALEYLRRDEECRFALERECLTARLVVHPHLLPLGAPFASKTDLFVVEKYCAGGDLYELMVSLAKEDPIASEMGAAKGEAPPRSSTGLPTNTVKRFMRELLSAVQYLHRTCGLVHRNIKLETLFIDEEQHLRLGGFGLCAVLPPPSVVTGDREGALDAPDAPEDTASSSHEPLRLCCGSKHYAAPELVQGHPYQGEGVDAWACGVVLFALLTSCFPFDSDDGDEALFRLLCGDVEAHLAQHPAMAAIEDPQACDLVRNLLRPNPNARYTVSEALEHPYLWVA</sequence>
<dbReference type="PANTHER" id="PTHR24345:SF0">
    <property type="entry name" value="CELL CYCLE SERINE_THREONINE-PROTEIN KINASE CDC5_MSD2"/>
    <property type="match status" value="1"/>
</dbReference>
<dbReference type="SUPFAM" id="SSF56112">
    <property type="entry name" value="Protein kinase-like (PK-like)"/>
    <property type="match status" value="1"/>
</dbReference>
<dbReference type="GeneID" id="5651549"/>
<feature type="domain" description="Protein kinase" evidence="7">
    <location>
        <begin position="34"/>
        <end position="353"/>
    </location>
</feature>
<dbReference type="Gene3D" id="1.10.510.10">
    <property type="entry name" value="Transferase(Phosphotransferase) domain 1"/>
    <property type="match status" value="1"/>
</dbReference>
<dbReference type="GO" id="GO:0036064">
    <property type="term" value="C:ciliary basal body"/>
    <property type="evidence" value="ECO:0000266"/>
    <property type="project" value="GeneDB"/>
</dbReference>
<evidence type="ECO:0000256" key="4">
    <source>
        <dbReference type="ARBA" id="ARBA00022777"/>
    </source>
</evidence>
<gene>
    <name evidence="8" type="ORF">LMJF_21_0150</name>
</gene>
<keyword evidence="2" id="KW-0808">Transferase</keyword>
<dbReference type="STRING" id="5664.Q4QCK0"/>
<dbReference type="InterPro" id="IPR000719">
    <property type="entry name" value="Prot_kinase_dom"/>
</dbReference>
<dbReference type="InParanoid" id="Q4QCK0"/>
<dbReference type="InterPro" id="IPR011009">
    <property type="entry name" value="Kinase-like_dom_sf"/>
</dbReference>
<evidence type="ECO:0000313" key="9">
    <source>
        <dbReference type="Proteomes" id="UP000000542"/>
    </source>
</evidence>
<dbReference type="GO" id="GO:0005929">
    <property type="term" value="C:cilium"/>
    <property type="evidence" value="ECO:0000266"/>
    <property type="project" value="GeneDB"/>
</dbReference>
<reference evidence="8 9" key="2">
    <citation type="journal article" date="2011" name="Genome Res.">
        <title>Chromosome and gene copy number variation allow major structural change between species and strains of Leishmania.</title>
        <authorList>
            <person name="Rogers M.B."/>
            <person name="Hilley J.D."/>
            <person name="Dickens N.J."/>
            <person name="Wilkes J."/>
            <person name="Bates P.A."/>
            <person name="Depledge D.P."/>
            <person name="Harris D."/>
            <person name="Her Y."/>
            <person name="Herzyk P."/>
            <person name="Imamura H."/>
            <person name="Otto T.D."/>
            <person name="Sanders M."/>
            <person name="Seeger K."/>
            <person name="Dujardin J.C."/>
            <person name="Berriman M."/>
            <person name="Smith D.F."/>
            <person name="Hertz-Fowler C."/>
            <person name="Mottram J.C."/>
        </authorList>
    </citation>
    <scope>NUCLEOTIDE SEQUENCE [LARGE SCALE GENOMIC DNA]</scope>
    <source>
        <strain evidence="9">MHOM/IL/81/Friedlin</strain>
    </source>
</reference>
<reference evidence="8 9" key="1">
    <citation type="journal article" date="2005" name="Science">
        <title>The genome of the kinetoplastid parasite, Leishmania major.</title>
        <authorList>
            <person name="Ivens A.C."/>
            <person name="Peacock C.S."/>
            <person name="Worthey E.A."/>
            <person name="Murphy L."/>
            <person name="Aggarwal G."/>
            <person name="Berriman M."/>
            <person name="Sisk E."/>
            <person name="Rajandream M.A."/>
            <person name="Adlem E."/>
            <person name="Aert R."/>
            <person name="Anupama A."/>
            <person name="Apostolou Z."/>
            <person name="Attipoe P."/>
            <person name="Bason N."/>
            <person name="Bauser C."/>
            <person name="Beck A."/>
            <person name="Beverley S.M."/>
            <person name="Bianchettin G."/>
            <person name="Borzym K."/>
            <person name="Bothe G."/>
            <person name="Bruschi C.V."/>
            <person name="Collins M."/>
            <person name="Cadag E."/>
            <person name="Ciarloni L."/>
            <person name="Clayton C."/>
            <person name="Coulson R.M."/>
            <person name="Cronin A."/>
            <person name="Cruz A.K."/>
            <person name="Davies R.M."/>
            <person name="De Gaudenzi J."/>
            <person name="Dobson D.E."/>
            <person name="Duesterhoeft A."/>
            <person name="Fazelina G."/>
            <person name="Fosker N."/>
            <person name="Frasch A.C."/>
            <person name="Fraser A."/>
            <person name="Fuchs M."/>
            <person name="Gabel C."/>
            <person name="Goble A."/>
            <person name="Goffeau A."/>
            <person name="Harris D."/>
            <person name="Hertz-Fowler C."/>
            <person name="Hilbert H."/>
            <person name="Horn D."/>
            <person name="Huang Y."/>
            <person name="Klages S."/>
            <person name="Knights A."/>
            <person name="Kube M."/>
            <person name="Larke N."/>
            <person name="Litvin L."/>
            <person name="Lord A."/>
            <person name="Louie T."/>
            <person name="Marra M."/>
            <person name="Masuy D."/>
            <person name="Matthews K."/>
            <person name="Michaeli S."/>
            <person name="Mottram J.C."/>
            <person name="Muller-Auer S."/>
            <person name="Munden H."/>
            <person name="Nelson S."/>
            <person name="Norbertczak H."/>
            <person name="Oliver K."/>
            <person name="O'neil S."/>
            <person name="Pentony M."/>
            <person name="Pohl T.M."/>
            <person name="Price C."/>
            <person name="Purnelle B."/>
            <person name="Quail M.A."/>
            <person name="Rabbinowitsch E."/>
            <person name="Reinhardt R."/>
            <person name="Rieger M."/>
            <person name="Rinta J."/>
            <person name="Robben J."/>
            <person name="Robertson L."/>
            <person name="Ruiz J.C."/>
            <person name="Rutter S."/>
            <person name="Saunders D."/>
            <person name="Schafer M."/>
            <person name="Schein J."/>
            <person name="Schwartz D.C."/>
            <person name="Seeger K."/>
            <person name="Seyler A."/>
            <person name="Sharp S."/>
            <person name="Shin H."/>
            <person name="Sivam D."/>
            <person name="Squares R."/>
            <person name="Squares S."/>
            <person name="Tosato V."/>
            <person name="Vogt C."/>
            <person name="Volckaert G."/>
            <person name="Wambutt R."/>
            <person name="Warren T."/>
            <person name="Wedler H."/>
            <person name="Woodward J."/>
            <person name="Zhou S."/>
            <person name="Zimmermann W."/>
            <person name="Smith D.F."/>
            <person name="Blackwell J.M."/>
            <person name="Stuart K.D."/>
            <person name="Barrell B."/>
            <person name="Myler P.J."/>
        </authorList>
    </citation>
    <scope>NUCLEOTIDE SEQUENCE [LARGE SCALE GENOMIC DNA]</scope>
    <source>
        <strain evidence="9">MHOM/IL/81/Friedlin</strain>
    </source>
</reference>
<dbReference type="VEuPathDB" id="TriTrypDB:LMJLV39_210006800"/>
<dbReference type="PANTHER" id="PTHR24345">
    <property type="entry name" value="SERINE/THREONINE-PROTEIN KINASE PLK"/>
    <property type="match status" value="1"/>
</dbReference>
<feature type="region of interest" description="Disordered" evidence="6">
    <location>
        <begin position="224"/>
        <end position="244"/>
    </location>
</feature>
<keyword evidence="3" id="KW-0547">Nucleotide-binding</keyword>
<proteinExistence type="predicted"/>
<evidence type="ECO:0000256" key="2">
    <source>
        <dbReference type="ARBA" id="ARBA00022679"/>
    </source>
</evidence>
<evidence type="ECO:0000259" key="7">
    <source>
        <dbReference type="PROSITE" id="PS50011"/>
    </source>
</evidence>
<evidence type="ECO:0000256" key="6">
    <source>
        <dbReference type="SAM" id="MobiDB-lite"/>
    </source>
</evidence>
<dbReference type="GO" id="GO:0005524">
    <property type="term" value="F:ATP binding"/>
    <property type="evidence" value="ECO:0007669"/>
    <property type="project" value="UniProtKB-KW"/>
</dbReference>
<evidence type="ECO:0000256" key="3">
    <source>
        <dbReference type="ARBA" id="ARBA00022741"/>
    </source>
</evidence>
<accession>Q4QCK0</accession>
<dbReference type="VEuPathDB" id="TriTrypDB:LMJFC_210007500"/>
<dbReference type="GO" id="GO:0004674">
    <property type="term" value="F:protein serine/threonine kinase activity"/>
    <property type="evidence" value="ECO:0000318"/>
    <property type="project" value="GO_Central"/>
</dbReference>
<dbReference type="PROSITE" id="PS50011">
    <property type="entry name" value="PROTEIN_KINASE_DOM"/>
    <property type="match status" value="1"/>
</dbReference>
<organism evidence="8 9">
    <name type="scientific">Leishmania major</name>
    <dbReference type="NCBI Taxonomy" id="5664"/>
    <lineage>
        <taxon>Eukaryota</taxon>
        <taxon>Discoba</taxon>
        <taxon>Euglenozoa</taxon>
        <taxon>Kinetoplastea</taxon>
        <taxon>Metakinetoplastina</taxon>
        <taxon>Trypanosomatida</taxon>
        <taxon>Trypanosomatidae</taxon>
        <taxon>Leishmaniinae</taxon>
        <taxon>Leishmania</taxon>
    </lineage>
</organism>
<keyword evidence="4 8" id="KW-0418">Kinase</keyword>
<dbReference type="AlphaFoldDB" id="Q4QCK0"/>
<evidence type="ECO:0000256" key="1">
    <source>
        <dbReference type="ARBA" id="ARBA00022527"/>
    </source>
</evidence>
<evidence type="ECO:0000256" key="5">
    <source>
        <dbReference type="ARBA" id="ARBA00022840"/>
    </source>
</evidence>
<dbReference type="EMBL" id="FR796417">
    <property type="protein sequence ID" value="CAJ03774.1"/>
    <property type="molecule type" value="Genomic_DNA"/>
</dbReference>
<dbReference type="OMA" id="CGSKHYA"/>
<dbReference type="Pfam" id="PF00069">
    <property type="entry name" value="Pkinase"/>
    <property type="match status" value="1"/>
</dbReference>
<dbReference type="KEGG" id="lma:LMJF_21_0150"/>
<dbReference type="Proteomes" id="UP000000542">
    <property type="component" value="Chromosome 21"/>
</dbReference>
<keyword evidence="9" id="KW-1185">Reference proteome</keyword>
<keyword evidence="1" id="KW-0723">Serine/threonine-protein kinase</keyword>
<dbReference type="SMART" id="SM00220">
    <property type="entry name" value="S_TKc"/>
    <property type="match status" value="1"/>
</dbReference>
<dbReference type="HOGENOM" id="CLU_805342_0_0_1"/>
<name>Q4QCK0_LEIMA</name>
<dbReference type="SMR" id="Q4QCK0"/>
<evidence type="ECO:0000313" key="8">
    <source>
        <dbReference type="EMBL" id="CAJ03774.1"/>
    </source>
</evidence>
<dbReference type="eggNOG" id="KOG0588">
    <property type="taxonomic scope" value="Eukaryota"/>
</dbReference>
<dbReference type="VEuPathDB" id="TriTrypDB:LmjF.21.0150"/>
<keyword evidence="5" id="KW-0067">ATP-binding</keyword>
<dbReference type="VEuPathDB" id="TriTrypDB:LMJSD75_210006800"/>
<dbReference type="RefSeq" id="XP_001682948.1">
    <property type="nucleotide sequence ID" value="XM_001682896.1"/>
</dbReference>
<protein>
    <submittedName>
        <fullName evidence="8">Serine/threonine-protein kinase-like protein</fullName>
    </submittedName>
</protein>